<evidence type="ECO:0000313" key="1">
    <source>
        <dbReference type="EMBL" id="VBB35157.1"/>
    </source>
</evidence>
<sequence length="210" mass="24107">MSSGFYLVHTKVGPIKTGCGCTNMTCKFDSLNSINVSTIITNPDIDQFWKLEIIEIQEQPNEDDKKALEQFKNSITKENNRYQVCWPWKDSKVSLLDNYGLCYGRLKTLVKRLQTNQSLLERYDETIKEQLRSNVIEKVTANMDQEGIIHYLPHHEIWNKDLKTLAKFLAVADAEYPLIANKTGVNVFRYSSFGEDNIESNAMSNSVIKS</sequence>
<gene>
    <name evidence="1" type="ORF">NAV_LOCUS9948</name>
</gene>
<dbReference type="Proteomes" id="UP000276991">
    <property type="component" value="Unassembled WGS sequence"/>
</dbReference>
<dbReference type="STRING" id="6277.A0A498STI4"/>
<keyword evidence="2" id="KW-1185">Reference proteome</keyword>
<dbReference type="EMBL" id="UPTC01004982">
    <property type="protein sequence ID" value="VBB35157.1"/>
    <property type="molecule type" value="Genomic_DNA"/>
</dbReference>
<evidence type="ECO:0000313" key="2">
    <source>
        <dbReference type="Proteomes" id="UP000276991"/>
    </source>
</evidence>
<accession>A0A498STI4</accession>
<organism evidence="1 2">
    <name type="scientific">Acanthocheilonema viteae</name>
    <name type="common">Filarial nematode worm</name>
    <name type="synonym">Dipetalonema viteae</name>
    <dbReference type="NCBI Taxonomy" id="6277"/>
    <lineage>
        <taxon>Eukaryota</taxon>
        <taxon>Metazoa</taxon>
        <taxon>Ecdysozoa</taxon>
        <taxon>Nematoda</taxon>
        <taxon>Chromadorea</taxon>
        <taxon>Rhabditida</taxon>
        <taxon>Spirurina</taxon>
        <taxon>Spiruromorpha</taxon>
        <taxon>Filarioidea</taxon>
        <taxon>Onchocercidae</taxon>
        <taxon>Acanthocheilonema</taxon>
    </lineage>
</organism>
<proteinExistence type="predicted"/>
<reference evidence="1 2" key="1">
    <citation type="submission" date="2018-08" db="EMBL/GenBank/DDBJ databases">
        <authorList>
            <person name="Laetsch R D."/>
            <person name="Stevens L."/>
            <person name="Kumar S."/>
            <person name="Blaxter L. M."/>
        </authorList>
    </citation>
    <scope>NUCLEOTIDE SEQUENCE [LARGE SCALE GENOMIC DNA]</scope>
</reference>
<dbReference type="PANTHER" id="PTHR47331:SF1">
    <property type="entry name" value="GAG-LIKE PROTEIN"/>
    <property type="match status" value="1"/>
</dbReference>
<name>A0A498STI4_ACAVI</name>
<dbReference type="AlphaFoldDB" id="A0A498STI4"/>
<dbReference type="OrthoDB" id="5872949at2759"/>
<protein>
    <submittedName>
        <fullName evidence="1">Uncharacterized protein</fullName>
    </submittedName>
</protein>
<dbReference type="PANTHER" id="PTHR47331">
    <property type="entry name" value="PHD-TYPE DOMAIN-CONTAINING PROTEIN"/>
    <property type="match status" value="1"/>
</dbReference>